<evidence type="ECO:0000256" key="5">
    <source>
        <dbReference type="SAM" id="Phobius"/>
    </source>
</evidence>
<dbReference type="SUPFAM" id="SSF54928">
    <property type="entry name" value="RNA-binding domain, RBD"/>
    <property type="match status" value="2"/>
</dbReference>
<dbReference type="Pfam" id="PF00076">
    <property type="entry name" value="RRM_1"/>
    <property type="match status" value="2"/>
</dbReference>
<dbReference type="InterPro" id="IPR002343">
    <property type="entry name" value="Hud_Sxl_RNA"/>
</dbReference>
<feature type="region of interest" description="Disordered" evidence="4">
    <location>
        <begin position="1"/>
        <end position="33"/>
    </location>
</feature>
<keyword evidence="5" id="KW-1133">Transmembrane helix</keyword>
<dbReference type="PRINTS" id="PR00961">
    <property type="entry name" value="HUDSXLRNA"/>
</dbReference>
<keyword evidence="5" id="KW-0472">Membrane</keyword>
<dbReference type="InterPro" id="IPR012677">
    <property type="entry name" value="Nucleotide-bd_a/b_plait_sf"/>
</dbReference>
<dbReference type="Proteomes" id="UP000663870">
    <property type="component" value="Unassembled WGS sequence"/>
</dbReference>
<evidence type="ECO:0000256" key="1">
    <source>
        <dbReference type="ARBA" id="ARBA00022737"/>
    </source>
</evidence>
<proteinExistence type="predicted"/>
<name>A0A815EYY4_9BILA</name>
<dbReference type="SMART" id="SM00360">
    <property type="entry name" value="RRM"/>
    <property type="match status" value="2"/>
</dbReference>
<evidence type="ECO:0000259" key="6">
    <source>
        <dbReference type="PROSITE" id="PS50102"/>
    </source>
</evidence>
<keyword evidence="5" id="KW-0812">Transmembrane</keyword>
<evidence type="ECO:0000256" key="4">
    <source>
        <dbReference type="SAM" id="MobiDB-lite"/>
    </source>
</evidence>
<keyword evidence="1" id="KW-0677">Repeat</keyword>
<dbReference type="InterPro" id="IPR035979">
    <property type="entry name" value="RBD_domain_sf"/>
</dbReference>
<keyword evidence="2 3" id="KW-0694">RNA-binding</keyword>
<dbReference type="GO" id="GO:0003723">
    <property type="term" value="F:RNA binding"/>
    <property type="evidence" value="ECO:0007669"/>
    <property type="project" value="UniProtKB-UniRule"/>
</dbReference>
<dbReference type="InterPro" id="IPR000504">
    <property type="entry name" value="RRM_dom"/>
</dbReference>
<comment type="caution">
    <text evidence="7">The sequence shown here is derived from an EMBL/GenBank/DDBJ whole genome shotgun (WGS) entry which is preliminary data.</text>
</comment>
<feature type="transmembrane region" description="Helical" evidence="5">
    <location>
        <begin position="86"/>
        <end position="105"/>
    </location>
</feature>
<feature type="domain" description="RRM" evidence="6">
    <location>
        <begin position="184"/>
        <end position="259"/>
    </location>
</feature>
<gene>
    <name evidence="7" type="ORF">JXQ802_LOCUS30386</name>
</gene>
<keyword evidence="8" id="KW-1185">Reference proteome</keyword>
<dbReference type="EMBL" id="CAJNOL010001232">
    <property type="protein sequence ID" value="CAF1317983.1"/>
    <property type="molecule type" value="Genomic_DNA"/>
</dbReference>
<dbReference type="GO" id="GO:1990904">
    <property type="term" value="C:ribonucleoprotein complex"/>
    <property type="evidence" value="ECO:0007669"/>
    <property type="project" value="InterPro"/>
</dbReference>
<dbReference type="PANTHER" id="PTHR24012">
    <property type="entry name" value="RNA BINDING PROTEIN"/>
    <property type="match status" value="1"/>
</dbReference>
<reference evidence="7" key="1">
    <citation type="submission" date="2021-02" db="EMBL/GenBank/DDBJ databases">
        <authorList>
            <person name="Nowell W R."/>
        </authorList>
    </citation>
    <scope>NUCLEOTIDE SEQUENCE</scope>
</reference>
<evidence type="ECO:0000256" key="2">
    <source>
        <dbReference type="ARBA" id="ARBA00022884"/>
    </source>
</evidence>
<evidence type="ECO:0000256" key="3">
    <source>
        <dbReference type="PROSITE-ProRule" id="PRU00176"/>
    </source>
</evidence>
<evidence type="ECO:0000313" key="7">
    <source>
        <dbReference type="EMBL" id="CAF1317983.1"/>
    </source>
</evidence>
<dbReference type="AlphaFoldDB" id="A0A815EYY4"/>
<dbReference type="PROSITE" id="PS50102">
    <property type="entry name" value="RRM"/>
    <property type="match status" value="2"/>
</dbReference>
<accession>A0A815EYY4</accession>
<protein>
    <recommendedName>
        <fullName evidence="6">RRM domain-containing protein</fullName>
    </recommendedName>
</protein>
<feature type="domain" description="RRM" evidence="6">
    <location>
        <begin position="266"/>
        <end position="346"/>
    </location>
</feature>
<evidence type="ECO:0000313" key="8">
    <source>
        <dbReference type="Proteomes" id="UP000663870"/>
    </source>
</evidence>
<dbReference type="Gene3D" id="3.30.70.330">
    <property type="match status" value="2"/>
</dbReference>
<organism evidence="7 8">
    <name type="scientific">Rotaria sordida</name>
    <dbReference type="NCBI Taxonomy" id="392033"/>
    <lineage>
        <taxon>Eukaryota</taxon>
        <taxon>Metazoa</taxon>
        <taxon>Spiralia</taxon>
        <taxon>Gnathifera</taxon>
        <taxon>Rotifera</taxon>
        <taxon>Eurotatoria</taxon>
        <taxon>Bdelloidea</taxon>
        <taxon>Philodinida</taxon>
        <taxon>Philodinidae</taxon>
        <taxon>Rotaria</taxon>
    </lineage>
</organism>
<sequence length="474" mass="52768">MVKREEKPSQTPPSHHLPIDPHSSDHVQQQQHSTITTNMSLTAEREAYLRLAAHSMETSRQVAPNFNIHSPKAYGGYITIDIYKHIVVVLVVVVVNIIVIVISLISDMEGDVVLLGLMGWNAAASTATQFIPFPTTTEVCYELLTGAPPPQNHAGPYDQQRTTYVNGLSSSSFDQAQQQTLSDTNLYIKNLPPEYSDKDLAALVEGCGKIKSMKAIIDKQTNKCKGFGFIDFESHEDAQNAITELQKKGYTAQLAKSSQQQEQDETNLYFANLDLNMTEQDLRQALSDYGNVVSVRILRDQQKQSRGVGFARMNDKKQCQEIIDQFHNKTFPNFTDKPVQVKFADASKNKKLYKSGLDDMKSGPPLYSPMEQTGSYPPQAVLYSPWTQISPQQVPVHTQSAPQHPMYGTAAPLRSTLTGYNHPIPSYMQSTPENGGAFVVPLPVQQLQQLQIANGHPGAYCVPNRNHNHNMINK</sequence>